<dbReference type="InterPro" id="IPR027383">
    <property type="entry name" value="Znf_put"/>
</dbReference>
<accession>A0A1F6TVE3</accession>
<dbReference type="AlphaFoldDB" id="A0A1F6TVE3"/>
<dbReference type="Gene3D" id="1.10.10.1320">
    <property type="entry name" value="Anti-sigma factor, zinc-finger domain"/>
    <property type="match status" value="1"/>
</dbReference>
<organism evidence="2 3">
    <name type="scientific">Candidatus Muproteobacteria bacterium RBG_16_65_34</name>
    <dbReference type="NCBI Taxonomy" id="1817760"/>
    <lineage>
        <taxon>Bacteria</taxon>
        <taxon>Pseudomonadati</taxon>
        <taxon>Pseudomonadota</taxon>
        <taxon>Candidatus Muproteobacteria</taxon>
    </lineage>
</organism>
<dbReference type="EMBL" id="MFSU01000008">
    <property type="protein sequence ID" value="OGI49087.1"/>
    <property type="molecule type" value="Genomic_DNA"/>
</dbReference>
<protein>
    <recommendedName>
        <fullName evidence="1">Putative zinc-finger domain-containing protein</fullName>
    </recommendedName>
</protein>
<dbReference type="Proteomes" id="UP000178885">
    <property type="component" value="Unassembled WGS sequence"/>
</dbReference>
<reference evidence="2 3" key="1">
    <citation type="journal article" date="2016" name="Nat. Commun.">
        <title>Thousands of microbial genomes shed light on interconnected biogeochemical processes in an aquifer system.</title>
        <authorList>
            <person name="Anantharaman K."/>
            <person name="Brown C.T."/>
            <person name="Hug L.A."/>
            <person name="Sharon I."/>
            <person name="Castelle C.J."/>
            <person name="Probst A.J."/>
            <person name="Thomas B.C."/>
            <person name="Singh A."/>
            <person name="Wilkins M.J."/>
            <person name="Karaoz U."/>
            <person name="Brodie E.L."/>
            <person name="Williams K.H."/>
            <person name="Hubbard S.S."/>
            <person name="Banfield J.F."/>
        </authorList>
    </citation>
    <scope>NUCLEOTIDE SEQUENCE [LARGE SCALE GENOMIC DNA]</scope>
</reference>
<dbReference type="InterPro" id="IPR041916">
    <property type="entry name" value="Anti_sigma_zinc_sf"/>
</dbReference>
<name>A0A1F6TVE3_9PROT</name>
<evidence type="ECO:0000313" key="2">
    <source>
        <dbReference type="EMBL" id="OGI49087.1"/>
    </source>
</evidence>
<gene>
    <name evidence="2" type="ORF">A2151_00080</name>
</gene>
<comment type="caution">
    <text evidence="2">The sequence shown here is derived from an EMBL/GenBank/DDBJ whole genome shotgun (WGS) entry which is preliminary data.</text>
</comment>
<evidence type="ECO:0000313" key="3">
    <source>
        <dbReference type="Proteomes" id="UP000178885"/>
    </source>
</evidence>
<dbReference type="Pfam" id="PF13490">
    <property type="entry name" value="zf-HC2"/>
    <property type="match status" value="1"/>
</dbReference>
<proteinExistence type="predicted"/>
<dbReference type="STRING" id="1817760.A2151_00080"/>
<sequence length="79" mass="9256">MNKIRLIGCEEALNRLFDYLDHELDETRRTEVEQHLKICRSCYSRAEFEKRLKGRLTAVGTEPPSDEFGRRIRALLGGF</sequence>
<feature type="domain" description="Putative zinc-finger" evidence="1">
    <location>
        <begin position="9"/>
        <end position="42"/>
    </location>
</feature>
<evidence type="ECO:0000259" key="1">
    <source>
        <dbReference type="Pfam" id="PF13490"/>
    </source>
</evidence>